<dbReference type="RefSeq" id="WP_189004536.1">
    <property type="nucleotide sequence ID" value="NZ_BMOD01000015.1"/>
</dbReference>
<evidence type="ECO:0000313" key="3">
    <source>
        <dbReference type="EMBL" id="GGJ44875.1"/>
    </source>
</evidence>
<dbReference type="HAMAP" id="MF_00771">
    <property type="entry name" value="UPF0310"/>
    <property type="match status" value="1"/>
</dbReference>
<gene>
    <name evidence="3" type="primary">ydcG</name>
    <name evidence="3" type="ORF">GCM10008938_33900</name>
</gene>
<dbReference type="InterPro" id="IPR002740">
    <property type="entry name" value="EVE_domain"/>
</dbReference>
<dbReference type="Proteomes" id="UP000632222">
    <property type="component" value="Unassembled WGS sequence"/>
</dbReference>
<dbReference type="InterPro" id="IPR015947">
    <property type="entry name" value="PUA-like_sf"/>
</dbReference>
<evidence type="ECO:0000256" key="1">
    <source>
        <dbReference type="HAMAP-Rule" id="MF_00771"/>
    </source>
</evidence>
<accession>A0ABQ2D620</accession>
<reference evidence="4" key="1">
    <citation type="journal article" date="2019" name="Int. J. Syst. Evol. Microbiol.">
        <title>The Global Catalogue of Microorganisms (GCM) 10K type strain sequencing project: providing services to taxonomists for standard genome sequencing and annotation.</title>
        <authorList>
            <consortium name="The Broad Institute Genomics Platform"/>
            <consortium name="The Broad Institute Genome Sequencing Center for Infectious Disease"/>
            <person name="Wu L."/>
            <person name="Ma J."/>
        </authorList>
    </citation>
    <scope>NUCLEOTIDE SEQUENCE [LARGE SCALE GENOMIC DNA]</scope>
    <source>
        <strain evidence="4">JCM 14370</strain>
    </source>
</reference>
<protein>
    <recommendedName>
        <fullName evidence="1">UPF0310 protein GCM10008938_33900</fullName>
    </recommendedName>
</protein>
<organism evidence="3 4">
    <name type="scientific">Deinococcus roseus</name>
    <dbReference type="NCBI Taxonomy" id="392414"/>
    <lineage>
        <taxon>Bacteria</taxon>
        <taxon>Thermotogati</taxon>
        <taxon>Deinococcota</taxon>
        <taxon>Deinococci</taxon>
        <taxon>Deinococcales</taxon>
        <taxon>Deinococcaceae</taxon>
        <taxon>Deinococcus</taxon>
    </lineage>
</organism>
<name>A0ABQ2D620_9DEIO</name>
<dbReference type="Gene3D" id="3.10.590.10">
    <property type="entry name" value="ph1033 like domains"/>
    <property type="match status" value="1"/>
</dbReference>
<comment type="similarity">
    <text evidence="1">Belongs to the UPF0310 family.</text>
</comment>
<dbReference type="Pfam" id="PF01878">
    <property type="entry name" value="EVE"/>
    <property type="match status" value="1"/>
</dbReference>
<sequence>MTRYWIGVVSQQHVLRGVEGGFCQVCHGKQAPLKKMQQGDFLVYYSPKTTYPDGETLQQFTALGQVQGDQAYQVEMNPDFQPYRKDVRYLEVTPVSIQQLKPKLKFTRGNWGFQLRLGHFEISEADFSVIVQAMGLSLEGLWNPADAQ</sequence>
<dbReference type="NCBIfam" id="NF002616">
    <property type="entry name" value="PRK02268.1-2"/>
    <property type="match status" value="1"/>
</dbReference>
<evidence type="ECO:0000259" key="2">
    <source>
        <dbReference type="Pfam" id="PF01878"/>
    </source>
</evidence>
<feature type="domain" description="EVE" evidence="2">
    <location>
        <begin position="3"/>
        <end position="132"/>
    </location>
</feature>
<evidence type="ECO:0000313" key="4">
    <source>
        <dbReference type="Proteomes" id="UP000632222"/>
    </source>
</evidence>
<proteinExistence type="inferred from homology"/>
<dbReference type="SUPFAM" id="SSF88697">
    <property type="entry name" value="PUA domain-like"/>
    <property type="match status" value="1"/>
</dbReference>
<comment type="caution">
    <text evidence="3">The sequence shown here is derived from an EMBL/GenBank/DDBJ whole genome shotgun (WGS) entry which is preliminary data.</text>
</comment>
<dbReference type="EMBL" id="BMOD01000015">
    <property type="protein sequence ID" value="GGJ44875.1"/>
    <property type="molecule type" value="Genomic_DNA"/>
</dbReference>
<keyword evidence="4" id="KW-1185">Reference proteome</keyword>
<dbReference type="CDD" id="cd21132">
    <property type="entry name" value="EVE-like"/>
    <property type="match status" value="1"/>
</dbReference>
<dbReference type="InterPro" id="IPR022996">
    <property type="entry name" value="UPF0310"/>
</dbReference>